<proteinExistence type="inferred from homology"/>
<evidence type="ECO:0000313" key="8">
    <source>
        <dbReference type="EMBL" id="KAE8335353.1"/>
    </source>
</evidence>
<dbReference type="PANTHER" id="PTHR33048:SF143">
    <property type="entry name" value="EXTRACELLULAR MEMBRANE PROTEIN CFEM DOMAIN-CONTAINING PROTEIN-RELATED"/>
    <property type="match status" value="1"/>
</dbReference>
<dbReference type="Pfam" id="PF20684">
    <property type="entry name" value="Fung_rhodopsin"/>
    <property type="match status" value="1"/>
</dbReference>
<keyword evidence="3 6" id="KW-1133">Transmembrane helix</keyword>
<feature type="domain" description="Rhodopsin" evidence="7">
    <location>
        <begin position="1"/>
        <end position="90"/>
    </location>
</feature>
<feature type="transmembrane region" description="Helical" evidence="6">
    <location>
        <begin position="27"/>
        <end position="46"/>
    </location>
</feature>
<dbReference type="EMBL" id="ML737221">
    <property type="protein sequence ID" value="KAE8335353.1"/>
    <property type="molecule type" value="Genomic_DNA"/>
</dbReference>
<comment type="subcellular location">
    <subcellularLocation>
        <location evidence="1">Membrane</location>
        <topology evidence="1">Multi-pass membrane protein</topology>
    </subcellularLocation>
</comment>
<sequence>MFLDVCTLVLPLPAVSNLQLARKTKMYVIRVFSFGILVTAVTCARLRSFVTFGNSINTTWEYVPLYIWSAIEVQMGINGACLPPTRGLFRHLCLRVSLTRRSPSGSSSVTNPRSG</sequence>
<evidence type="ECO:0000259" key="7">
    <source>
        <dbReference type="Pfam" id="PF20684"/>
    </source>
</evidence>
<evidence type="ECO:0000256" key="2">
    <source>
        <dbReference type="ARBA" id="ARBA00022692"/>
    </source>
</evidence>
<evidence type="ECO:0000256" key="1">
    <source>
        <dbReference type="ARBA" id="ARBA00004141"/>
    </source>
</evidence>
<evidence type="ECO:0000256" key="6">
    <source>
        <dbReference type="SAM" id="Phobius"/>
    </source>
</evidence>
<comment type="similarity">
    <text evidence="5">Belongs to the SAT4 family.</text>
</comment>
<keyword evidence="4 6" id="KW-0472">Membrane</keyword>
<dbReference type="InterPro" id="IPR049326">
    <property type="entry name" value="Rhodopsin_dom_fungi"/>
</dbReference>
<accession>A0A5N6XRK4</accession>
<keyword evidence="2 6" id="KW-0812">Transmembrane</keyword>
<dbReference type="PANTHER" id="PTHR33048">
    <property type="entry name" value="PTH11-LIKE INTEGRAL MEMBRANE PROTEIN (AFU_ORTHOLOGUE AFUA_5G11245)"/>
    <property type="match status" value="1"/>
</dbReference>
<dbReference type="Proteomes" id="UP000325558">
    <property type="component" value="Unassembled WGS sequence"/>
</dbReference>
<name>A0A5N6XRK4_9EURO</name>
<dbReference type="AlphaFoldDB" id="A0A5N6XRK4"/>
<protein>
    <recommendedName>
        <fullName evidence="7">Rhodopsin domain-containing protein</fullName>
    </recommendedName>
</protein>
<evidence type="ECO:0000256" key="5">
    <source>
        <dbReference type="ARBA" id="ARBA00038359"/>
    </source>
</evidence>
<dbReference type="GO" id="GO:0016020">
    <property type="term" value="C:membrane"/>
    <property type="evidence" value="ECO:0007669"/>
    <property type="project" value="UniProtKB-SubCell"/>
</dbReference>
<gene>
    <name evidence="8" type="ORF">BDV24DRAFT_169295</name>
</gene>
<evidence type="ECO:0000256" key="4">
    <source>
        <dbReference type="ARBA" id="ARBA00023136"/>
    </source>
</evidence>
<dbReference type="OrthoDB" id="444631at2759"/>
<reference evidence="8" key="1">
    <citation type="submission" date="2019-04" db="EMBL/GenBank/DDBJ databases">
        <title>Friends and foes A comparative genomics study of 23 Aspergillus species from section Flavi.</title>
        <authorList>
            <consortium name="DOE Joint Genome Institute"/>
            <person name="Kjaerbolling I."/>
            <person name="Vesth T."/>
            <person name="Frisvad J.C."/>
            <person name="Nybo J.L."/>
            <person name="Theobald S."/>
            <person name="Kildgaard S."/>
            <person name="Isbrandt T."/>
            <person name="Kuo A."/>
            <person name="Sato A."/>
            <person name="Lyhne E.K."/>
            <person name="Kogle M.E."/>
            <person name="Wiebenga A."/>
            <person name="Kun R.S."/>
            <person name="Lubbers R.J."/>
            <person name="Makela M.R."/>
            <person name="Barry K."/>
            <person name="Chovatia M."/>
            <person name="Clum A."/>
            <person name="Daum C."/>
            <person name="Haridas S."/>
            <person name="He G."/>
            <person name="LaButti K."/>
            <person name="Lipzen A."/>
            <person name="Mondo S."/>
            <person name="Riley R."/>
            <person name="Salamov A."/>
            <person name="Simmons B.A."/>
            <person name="Magnuson J.K."/>
            <person name="Henrissat B."/>
            <person name="Mortensen U.H."/>
            <person name="Larsen T.O."/>
            <person name="Devries R.P."/>
            <person name="Grigoriev I.V."/>
            <person name="Machida M."/>
            <person name="Baker S.E."/>
            <person name="Andersen M.R."/>
        </authorList>
    </citation>
    <scope>NUCLEOTIDE SEQUENCE</scope>
    <source>
        <strain evidence="8">CBS 117612</strain>
    </source>
</reference>
<organism evidence="8">
    <name type="scientific">Aspergillus arachidicola</name>
    <dbReference type="NCBI Taxonomy" id="656916"/>
    <lineage>
        <taxon>Eukaryota</taxon>
        <taxon>Fungi</taxon>
        <taxon>Dikarya</taxon>
        <taxon>Ascomycota</taxon>
        <taxon>Pezizomycotina</taxon>
        <taxon>Eurotiomycetes</taxon>
        <taxon>Eurotiomycetidae</taxon>
        <taxon>Eurotiales</taxon>
        <taxon>Aspergillaceae</taxon>
        <taxon>Aspergillus</taxon>
        <taxon>Aspergillus subgen. Circumdati</taxon>
    </lineage>
</organism>
<evidence type="ECO:0000256" key="3">
    <source>
        <dbReference type="ARBA" id="ARBA00022989"/>
    </source>
</evidence>
<dbReference type="InterPro" id="IPR052337">
    <property type="entry name" value="SAT4-like"/>
</dbReference>